<organism evidence="1 2">
    <name type="scientific">Gymnopilus junonius</name>
    <name type="common">Spectacular rustgill mushroom</name>
    <name type="synonym">Gymnopilus spectabilis subsp. junonius</name>
    <dbReference type="NCBI Taxonomy" id="109634"/>
    <lineage>
        <taxon>Eukaryota</taxon>
        <taxon>Fungi</taxon>
        <taxon>Dikarya</taxon>
        <taxon>Basidiomycota</taxon>
        <taxon>Agaricomycotina</taxon>
        <taxon>Agaricomycetes</taxon>
        <taxon>Agaricomycetidae</taxon>
        <taxon>Agaricales</taxon>
        <taxon>Agaricineae</taxon>
        <taxon>Hymenogastraceae</taxon>
        <taxon>Gymnopilus</taxon>
    </lineage>
</organism>
<dbReference type="Proteomes" id="UP000724874">
    <property type="component" value="Unassembled WGS sequence"/>
</dbReference>
<keyword evidence="2" id="KW-1185">Reference proteome</keyword>
<dbReference type="EMBL" id="JADNYJ010000111">
    <property type="protein sequence ID" value="KAF8884075.1"/>
    <property type="molecule type" value="Genomic_DNA"/>
</dbReference>
<protein>
    <submittedName>
        <fullName evidence="1">Uncharacterized protein</fullName>
    </submittedName>
</protein>
<comment type="caution">
    <text evidence="1">The sequence shown here is derived from an EMBL/GenBank/DDBJ whole genome shotgun (WGS) entry which is preliminary data.</text>
</comment>
<evidence type="ECO:0000313" key="2">
    <source>
        <dbReference type="Proteomes" id="UP000724874"/>
    </source>
</evidence>
<dbReference type="AlphaFoldDB" id="A0A9P5TJL3"/>
<sequence length="306" mass="36098">MAVVEKATFYFQVHFLIFNQYPLRSILEPIQHLILTHMDTNRGLDFQPRRAVKPMYAGQNGFATGFTEPDQINNRNLQIALEAHAMGEFMIDYMKREVPDFETMKADVEKPPEDELQRIDRRLTELRKAHTRDLELLYAYQTQEYDKYATDQYLCLDNNLLSEDPNTSSTQRELEAFYDSDPTPYPSFQNHFIQLRYTYLTQLLSLQKSKQEHEANLAKLRRQRELMFPQSKEEWATKPQDVRLRVARFLVADPAKHERFLSDFGWAWRQVQPLLDVFKKDDAFAADVRGLLLSEQAVRDPRIARA</sequence>
<accession>A0A9P5TJL3</accession>
<reference evidence="1" key="1">
    <citation type="submission" date="2020-11" db="EMBL/GenBank/DDBJ databases">
        <authorList>
            <consortium name="DOE Joint Genome Institute"/>
            <person name="Ahrendt S."/>
            <person name="Riley R."/>
            <person name="Andreopoulos W."/>
            <person name="LaButti K."/>
            <person name="Pangilinan J."/>
            <person name="Ruiz-duenas F.J."/>
            <person name="Barrasa J.M."/>
            <person name="Sanchez-Garcia M."/>
            <person name="Camarero S."/>
            <person name="Miyauchi S."/>
            <person name="Serrano A."/>
            <person name="Linde D."/>
            <person name="Babiker R."/>
            <person name="Drula E."/>
            <person name="Ayuso-Fernandez I."/>
            <person name="Pacheco R."/>
            <person name="Padilla G."/>
            <person name="Ferreira P."/>
            <person name="Barriuso J."/>
            <person name="Kellner H."/>
            <person name="Castanera R."/>
            <person name="Alfaro M."/>
            <person name="Ramirez L."/>
            <person name="Pisabarro A.G."/>
            <person name="Kuo A."/>
            <person name="Tritt A."/>
            <person name="Lipzen A."/>
            <person name="He G."/>
            <person name="Yan M."/>
            <person name="Ng V."/>
            <person name="Cullen D."/>
            <person name="Martin F."/>
            <person name="Rosso M.-N."/>
            <person name="Henrissat B."/>
            <person name="Hibbett D."/>
            <person name="Martinez A.T."/>
            <person name="Grigoriev I.V."/>
        </authorList>
    </citation>
    <scope>NUCLEOTIDE SEQUENCE</scope>
    <source>
        <strain evidence="1">AH 44721</strain>
    </source>
</reference>
<name>A0A9P5TJL3_GYMJU</name>
<proteinExistence type="predicted"/>
<dbReference type="OrthoDB" id="3058840at2759"/>
<evidence type="ECO:0000313" key="1">
    <source>
        <dbReference type="EMBL" id="KAF8884075.1"/>
    </source>
</evidence>
<gene>
    <name evidence="1" type="ORF">CPB84DRAFT_1789564</name>
</gene>